<dbReference type="PROSITE" id="PS51257">
    <property type="entry name" value="PROKAR_LIPOPROTEIN"/>
    <property type="match status" value="1"/>
</dbReference>
<dbReference type="SUPFAM" id="SSF110997">
    <property type="entry name" value="Sporulation related repeat"/>
    <property type="match status" value="1"/>
</dbReference>
<evidence type="ECO:0000256" key="3">
    <source>
        <dbReference type="ARBA" id="ARBA00023316"/>
    </source>
</evidence>
<organism evidence="8 9">
    <name type="scientific">Paraglaciecola algarum</name>
    <dbReference type="NCBI Taxonomy" id="3050085"/>
    <lineage>
        <taxon>Bacteria</taxon>
        <taxon>Pseudomonadati</taxon>
        <taxon>Pseudomonadota</taxon>
        <taxon>Gammaproteobacteria</taxon>
        <taxon>Alteromonadales</taxon>
        <taxon>Alteromonadaceae</taxon>
        <taxon>Paraglaciecola</taxon>
    </lineage>
</organism>
<dbReference type="EC" id="4.2.2.-" evidence="4"/>
<sequence length="268" mass="30258">MLQLSRKLLCIILCLSIGACAPKGRYYQHQDSAPKIVPEYVTTKDAIPRYEPYAPANLRPYNVRGVNYQPLLSGLGYTDTGQASWYGQKFHGHKTSNGEIYDMYQMSAAHKTLPLPSYARITNLDNGKQVVVRVNDRGPFHFNRIVDLSYAAALKLDILKTGVGNVKLDVIHVSPEGKITIGKQTPIKNLNHQKQSRYIQVVALKNKQSIEHLAKKISAQYQLPYRILYTGSIYKLQLGPLGEHINLPKILEKLKRKEFPSAYPIDVN</sequence>
<dbReference type="PROSITE" id="PS51724">
    <property type="entry name" value="SPOR"/>
    <property type="match status" value="1"/>
</dbReference>
<keyword evidence="4" id="KW-0449">Lipoprotein</keyword>
<comment type="similarity">
    <text evidence="4 5">Belongs to the RlpA family.</text>
</comment>
<keyword evidence="4" id="KW-0564">Palmitate</keyword>
<feature type="signal peptide" evidence="6">
    <location>
        <begin position="1"/>
        <end position="21"/>
    </location>
</feature>
<dbReference type="InterPro" id="IPR034718">
    <property type="entry name" value="RlpA"/>
</dbReference>
<dbReference type="InterPro" id="IPR009009">
    <property type="entry name" value="RlpA-like_DPBB"/>
</dbReference>
<comment type="subcellular location">
    <subcellularLocation>
        <location evidence="4">Cell membrane</location>
        <topology evidence="4">Lipid-anchor</topology>
    </subcellularLocation>
</comment>
<evidence type="ECO:0000313" key="9">
    <source>
        <dbReference type="Proteomes" id="UP001521137"/>
    </source>
</evidence>
<evidence type="ECO:0000259" key="7">
    <source>
        <dbReference type="PROSITE" id="PS51724"/>
    </source>
</evidence>
<dbReference type="EMBL" id="JAKGAS010000001">
    <property type="protein sequence ID" value="MCF2946776.1"/>
    <property type="molecule type" value="Genomic_DNA"/>
</dbReference>
<comment type="function">
    <text evidence="4">Lytic transglycosylase with a strong preference for naked glycan strands that lack stem peptides.</text>
</comment>
<reference evidence="8 9" key="1">
    <citation type="submission" date="2022-01" db="EMBL/GenBank/DDBJ databases">
        <title>Paraglaciecola sp. G1-23.</title>
        <authorList>
            <person name="Jin M.S."/>
            <person name="Han D.M."/>
            <person name="Kim H.M."/>
            <person name="Jeon C.O."/>
        </authorList>
    </citation>
    <scope>NUCLEOTIDE SEQUENCE [LARGE SCALE GENOMIC DNA]</scope>
    <source>
        <strain evidence="8 9">G1-23</strain>
    </source>
</reference>
<dbReference type="PANTHER" id="PTHR34183:SF1">
    <property type="entry name" value="ENDOLYTIC PEPTIDOGLYCAN TRANSGLYCOSYLASE RLPA"/>
    <property type="match status" value="1"/>
</dbReference>
<dbReference type="HAMAP" id="MF_02071">
    <property type="entry name" value="RlpA"/>
    <property type="match status" value="1"/>
</dbReference>
<accession>A0ABS9D1N2</accession>
<evidence type="ECO:0000313" key="8">
    <source>
        <dbReference type="EMBL" id="MCF2946776.1"/>
    </source>
</evidence>
<proteinExistence type="inferred from homology"/>
<keyword evidence="2 4" id="KW-0456">Lyase</keyword>
<name>A0ABS9D1N2_9ALTE</name>
<evidence type="ECO:0000256" key="2">
    <source>
        <dbReference type="ARBA" id="ARBA00023239"/>
    </source>
</evidence>
<evidence type="ECO:0000256" key="5">
    <source>
        <dbReference type="RuleBase" id="RU003495"/>
    </source>
</evidence>
<dbReference type="Pfam" id="PF05036">
    <property type="entry name" value="SPOR"/>
    <property type="match status" value="1"/>
</dbReference>
<evidence type="ECO:0000256" key="4">
    <source>
        <dbReference type="HAMAP-Rule" id="MF_02071"/>
    </source>
</evidence>
<dbReference type="Proteomes" id="UP001521137">
    <property type="component" value="Unassembled WGS sequence"/>
</dbReference>
<comment type="caution">
    <text evidence="8">The sequence shown here is derived from an EMBL/GenBank/DDBJ whole genome shotgun (WGS) entry which is preliminary data.</text>
</comment>
<protein>
    <recommendedName>
        <fullName evidence="4">Endolytic peptidoglycan transglycosylase RlpA</fullName>
        <ecNumber evidence="4">4.2.2.-</ecNumber>
    </recommendedName>
</protein>
<keyword evidence="4" id="KW-1003">Cell membrane</keyword>
<dbReference type="InterPro" id="IPR036908">
    <property type="entry name" value="RlpA-like_sf"/>
</dbReference>
<keyword evidence="3 4" id="KW-0961">Cell wall biogenesis/degradation</keyword>
<keyword evidence="4" id="KW-0472">Membrane</keyword>
<dbReference type="SUPFAM" id="SSF50685">
    <property type="entry name" value="Barwin-like endoglucanases"/>
    <property type="match status" value="1"/>
</dbReference>
<dbReference type="CDD" id="cd22268">
    <property type="entry name" value="DPBB_RlpA-like"/>
    <property type="match status" value="1"/>
</dbReference>
<dbReference type="NCBIfam" id="TIGR00413">
    <property type="entry name" value="rlpA"/>
    <property type="match status" value="1"/>
</dbReference>
<feature type="domain" description="SPOR" evidence="7">
    <location>
        <begin position="191"/>
        <end position="267"/>
    </location>
</feature>
<keyword evidence="1 6" id="KW-0732">Signal</keyword>
<dbReference type="Pfam" id="PF03330">
    <property type="entry name" value="DPBB_1"/>
    <property type="match status" value="1"/>
</dbReference>
<dbReference type="InterPro" id="IPR012997">
    <property type="entry name" value="RplA"/>
</dbReference>
<dbReference type="InterPro" id="IPR007730">
    <property type="entry name" value="SPOR-like_dom"/>
</dbReference>
<dbReference type="InterPro" id="IPR036680">
    <property type="entry name" value="SPOR-like_sf"/>
</dbReference>
<feature type="chain" id="PRO_5045404765" description="Endolytic peptidoglycan transglycosylase RlpA" evidence="6">
    <location>
        <begin position="22"/>
        <end position="268"/>
    </location>
</feature>
<keyword evidence="9" id="KW-1185">Reference proteome</keyword>
<gene>
    <name evidence="4" type="primary">rlpA</name>
    <name evidence="8" type="ORF">L0668_01545</name>
</gene>
<dbReference type="PANTHER" id="PTHR34183">
    <property type="entry name" value="ENDOLYTIC PEPTIDOGLYCAN TRANSGLYCOSYLASE RLPA"/>
    <property type="match status" value="1"/>
</dbReference>
<evidence type="ECO:0000256" key="6">
    <source>
        <dbReference type="SAM" id="SignalP"/>
    </source>
</evidence>
<dbReference type="Gene3D" id="2.40.40.10">
    <property type="entry name" value="RlpA-like domain"/>
    <property type="match status" value="1"/>
</dbReference>
<evidence type="ECO:0000256" key="1">
    <source>
        <dbReference type="ARBA" id="ARBA00022729"/>
    </source>
</evidence>
<dbReference type="RefSeq" id="WP_235310297.1">
    <property type="nucleotide sequence ID" value="NZ_JAKGAS010000001.1"/>
</dbReference>